<dbReference type="Gene3D" id="3.30.230.10">
    <property type="match status" value="1"/>
</dbReference>
<dbReference type="GO" id="GO:0016301">
    <property type="term" value="F:kinase activity"/>
    <property type="evidence" value="ECO:0007669"/>
    <property type="project" value="UniProtKB-KW"/>
</dbReference>
<dbReference type="PANTHER" id="PTHR42282:SF1">
    <property type="entry name" value="PANTOATE KINASE"/>
    <property type="match status" value="1"/>
</dbReference>
<dbReference type="Pfam" id="PF00288">
    <property type="entry name" value="GHMP_kinases_N"/>
    <property type="match status" value="1"/>
</dbReference>
<protein>
    <submittedName>
        <fullName evidence="2">Pantothenate kinase</fullName>
    </submittedName>
</protein>
<evidence type="ECO:0000259" key="1">
    <source>
        <dbReference type="Pfam" id="PF00288"/>
    </source>
</evidence>
<sequence>IDSDIIQSTIKQMTDTPLMIKCRSDIPIGYGYGASGASAISTSFALNKLLSLNMSHNELINIAHEAEIQNNSGLGDVFAQSIGGVVIRKKPGIEGLKHVDRIPSLPYDIFCLTFDKISTSSILNDNDLVNDINVSGDKAIKQLLKQKTVSNFMKQSLEFSRDSGLLDTKAGDVIEKINDIGGLASQAMLGNTVFAIATNEHNKKDIIGVMEEYGDILIYRINHSGPKMVEMI</sequence>
<evidence type="ECO:0000313" key="2">
    <source>
        <dbReference type="EMBL" id="RQD86267.1"/>
    </source>
</evidence>
<evidence type="ECO:0000313" key="3">
    <source>
        <dbReference type="Proteomes" id="UP000284763"/>
    </source>
</evidence>
<dbReference type="InterPro" id="IPR020568">
    <property type="entry name" value="Ribosomal_Su5_D2-typ_SF"/>
</dbReference>
<dbReference type="GO" id="GO:0005524">
    <property type="term" value="F:ATP binding"/>
    <property type="evidence" value="ECO:0007669"/>
    <property type="project" value="InterPro"/>
</dbReference>
<dbReference type="InterPro" id="IPR006204">
    <property type="entry name" value="GHMP_kinase_N_dom"/>
</dbReference>
<reference evidence="2 3" key="1">
    <citation type="submission" date="2018-08" db="EMBL/GenBank/DDBJ databases">
        <title>The metabolism and importance of syntrophic acetate oxidation coupled to methane or sulfide production in haloalkaline environments.</title>
        <authorList>
            <person name="Timmers P.H.A."/>
            <person name="Vavourakis C.D."/>
            <person name="Sorokin D.Y."/>
            <person name="Sinninghe Damste J.S."/>
            <person name="Muyzer G."/>
            <person name="Stams A.J.M."/>
            <person name="Plugge C.M."/>
        </authorList>
    </citation>
    <scope>NUCLEOTIDE SEQUENCE [LARGE SCALE GENOMIC DNA]</scope>
    <source>
        <strain evidence="2">MSAO_Arc3</strain>
    </source>
</reference>
<dbReference type="Proteomes" id="UP000284763">
    <property type="component" value="Unassembled WGS sequence"/>
</dbReference>
<proteinExistence type="predicted"/>
<dbReference type="PANTHER" id="PTHR42282">
    <property type="entry name" value="PANTOATE KINASE-RELATED"/>
    <property type="match status" value="1"/>
</dbReference>
<keyword evidence="2" id="KW-0418">Kinase</keyword>
<dbReference type="SUPFAM" id="SSF54211">
    <property type="entry name" value="Ribosomal protein S5 domain 2-like"/>
    <property type="match status" value="1"/>
</dbReference>
<dbReference type="InterPro" id="IPR012043">
    <property type="entry name" value="PoK"/>
</dbReference>
<dbReference type="EMBL" id="QZAB01000264">
    <property type="protein sequence ID" value="RQD86267.1"/>
    <property type="molecule type" value="Genomic_DNA"/>
</dbReference>
<dbReference type="PIRSF" id="PIRSF016896">
    <property type="entry name" value="GHMP_arc_MJ0969"/>
    <property type="match status" value="1"/>
</dbReference>
<comment type="caution">
    <text evidence="2">The sequence shown here is derived from an EMBL/GenBank/DDBJ whole genome shotgun (WGS) entry which is preliminary data.</text>
</comment>
<dbReference type="InterPro" id="IPR014721">
    <property type="entry name" value="Ribsml_uS5_D2-typ_fold_subgr"/>
</dbReference>
<accession>A0A424YYU9</accession>
<feature type="non-terminal residue" evidence="2">
    <location>
        <position position="1"/>
    </location>
</feature>
<keyword evidence="2" id="KW-0808">Transferase</keyword>
<gene>
    <name evidence="2" type="ORF">D5R95_03980</name>
</gene>
<feature type="domain" description="GHMP kinase N-terminal" evidence="1">
    <location>
        <begin position="11"/>
        <end position="84"/>
    </location>
</feature>
<name>A0A424YYU9_9EURY</name>
<dbReference type="AlphaFoldDB" id="A0A424YYU9"/>
<organism evidence="2 3">
    <name type="scientific">Methanosalsum natronophilum</name>
    <dbReference type="NCBI Taxonomy" id="768733"/>
    <lineage>
        <taxon>Archaea</taxon>
        <taxon>Methanobacteriati</taxon>
        <taxon>Methanobacteriota</taxon>
        <taxon>Stenosarchaea group</taxon>
        <taxon>Methanomicrobia</taxon>
        <taxon>Methanosarcinales</taxon>
        <taxon>Methanosarcinaceae</taxon>
        <taxon>Methanosalsum</taxon>
    </lineage>
</organism>